<keyword evidence="5 6" id="KW-0496">Mitochondrion</keyword>
<name>A0AAV9J427_9PEZI</name>
<keyword evidence="9" id="KW-1185">Reference proteome</keyword>
<dbReference type="Proteomes" id="UP001324427">
    <property type="component" value="Unassembled WGS sequence"/>
</dbReference>
<comment type="caution">
    <text evidence="8">The sequence shown here is derived from an EMBL/GenBank/DDBJ whole genome shotgun (WGS) entry which is preliminary data.</text>
</comment>
<dbReference type="PANTHER" id="PTHR36959">
    <property type="entry name" value="ALTERED INHERITANCE OF MITOCHONDRIA PROTEIN 24, MITOCHONDRIAL"/>
    <property type="match status" value="1"/>
</dbReference>
<evidence type="ECO:0000256" key="7">
    <source>
        <dbReference type="SAM" id="MobiDB-lite"/>
    </source>
</evidence>
<dbReference type="InterPro" id="IPR016031">
    <property type="entry name" value="Trp_RNA-bd_attenuator-like_dom"/>
</dbReference>
<keyword evidence="4" id="KW-0809">Transit peptide</keyword>
<evidence type="ECO:0000256" key="1">
    <source>
        <dbReference type="ARBA" id="ARBA00004173"/>
    </source>
</evidence>
<accession>A0AAV9J427</accession>
<dbReference type="GO" id="GO:0007007">
    <property type="term" value="P:inner mitochondrial membrane organization"/>
    <property type="evidence" value="ECO:0007669"/>
    <property type="project" value="TreeGrafter"/>
</dbReference>
<evidence type="ECO:0000313" key="8">
    <source>
        <dbReference type="EMBL" id="KAK4539691.1"/>
    </source>
</evidence>
<sequence>MAMRHRTLDHVCATCRFQSQSPSILNRTSRRYVQISATPSSSEPLQSLDASNGSSTPGADARFEILGTPFSLLSASISASQALYTRKGTLVGFNGAPENAVSTLSLLGPFRRAVAGIPFLYQRVTSTTPYTALIATKSPMTSLVVVHLDGRLDWMVAQRKALLAWTGHTLSLSPRLNTKMSLAHWGNTHITGRGLLALSGKGLIHQITLKTHEEYVVHPSNVIAYSIMQHAPQPYRFKANVLRFQLPSPTAWLPDTRFWRTMRESGLWRFVSGAAFTIRTWGRRTIWGDRLFLHFRGPAQILIQSRGAALSDALTTSDVNEIADSPAGSVPQALAIKPADAVSLTSGVTSPKAAPTKMSYASVDHGAVKFDDQGKQ</sequence>
<dbReference type="InterPro" id="IPR002838">
    <property type="entry name" value="AIM24"/>
</dbReference>
<dbReference type="Pfam" id="PF01987">
    <property type="entry name" value="AIM24"/>
    <property type="match status" value="1"/>
</dbReference>
<gene>
    <name evidence="8" type="ORF">LTR36_010454</name>
</gene>
<evidence type="ECO:0000313" key="9">
    <source>
        <dbReference type="Proteomes" id="UP001324427"/>
    </source>
</evidence>
<evidence type="ECO:0000256" key="5">
    <source>
        <dbReference type="ARBA" id="ARBA00023128"/>
    </source>
</evidence>
<evidence type="ECO:0000256" key="3">
    <source>
        <dbReference type="ARBA" id="ARBA00013287"/>
    </source>
</evidence>
<dbReference type="SUPFAM" id="SSF51219">
    <property type="entry name" value="TRAP-like"/>
    <property type="match status" value="1"/>
</dbReference>
<evidence type="ECO:0000256" key="6">
    <source>
        <dbReference type="RuleBase" id="RU363045"/>
    </source>
</evidence>
<feature type="region of interest" description="Disordered" evidence="7">
    <location>
        <begin position="36"/>
        <end position="56"/>
    </location>
</feature>
<dbReference type="InterPro" id="IPR036983">
    <property type="entry name" value="AIM24_sf"/>
</dbReference>
<dbReference type="Gene3D" id="3.60.160.10">
    <property type="entry name" value="Mitochondrial biogenesis AIM24"/>
    <property type="match status" value="1"/>
</dbReference>
<comment type="similarity">
    <text evidence="2 6">Belongs to the AIM24 family.</text>
</comment>
<dbReference type="AlphaFoldDB" id="A0AAV9J427"/>
<proteinExistence type="inferred from homology"/>
<dbReference type="GO" id="GO:0005743">
    <property type="term" value="C:mitochondrial inner membrane"/>
    <property type="evidence" value="ECO:0007669"/>
    <property type="project" value="TreeGrafter"/>
</dbReference>
<reference evidence="8 9" key="1">
    <citation type="submission" date="2021-11" db="EMBL/GenBank/DDBJ databases">
        <title>Black yeast isolated from Biological Soil Crust.</title>
        <authorList>
            <person name="Kurbessoian T."/>
        </authorList>
    </citation>
    <scope>NUCLEOTIDE SEQUENCE [LARGE SCALE GENOMIC DNA]</scope>
    <source>
        <strain evidence="8 9">CCFEE 5522</strain>
    </source>
</reference>
<dbReference type="EMBL" id="JAVFHQ010000086">
    <property type="protein sequence ID" value="KAK4539691.1"/>
    <property type="molecule type" value="Genomic_DNA"/>
</dbReference>
<dbReference type="PANTHER" id="PTHR36959:SF2">
    <property type="entry name" value="ALTERED INHERITANCE OF MITOCHONDRIA PROTEIN 24, MITOCHONDRIAL"/>
    <property type="match status" value="1"/>
</dbReference>
<evidence type="ECO:0000256" key="4">
    <source>
        <dbReference type="ARBA" id="ARBA00022946"/>
    </source>
</evidence>
<protein>
    <recommendedName>
        <fullName evidence="3 6">Altered inheritance of mitochondria protein 24, mitochondrial</fullName>
    </recommendedName>
</protein>
<comment type="subcellular location">
    <subcellularLocation>
        <location evidence="1 6">Mitochondrion</location>
    </subcellularLocation>
</comment>
<evidence type="ECO:0000256" key="2">
    <source>
        <dbReference type="ARBA" id="ARBA00009322"/>
    </source>
</evidence>
<organism evidence="8 9">
    <name type="scientific">Oleoguttula mirabilis</name>
    <dbReference type="NCBI Taxonomy" id="1507867"/>
    <lineage>
        <taxon>Eukaryota</taxon>
        <taxon>Fungi</taxon>
        <taxon>Dikarya</taxon>
        <taxon>Ascomycota</taxon>
        <taxon>Pezizomycotina</taxon>
        <taxon>Dothideomycetes</taxon>
        <taxon>Dothideomycetidae</taxon>
        <taxon>Mycosphaerellales</taxon>
        <taxon>Teratosphaeriaceae</taxon>
        <taxon>Oleoguttula</taxon>
    </lineage>
</organism>